<accession>A0A0A8LAY3</accession>
<feature type="compositionally biased region" description="Basic residues" evidence="1">
    <location>
        <begin position="88"/>
        <end position="104"/>
    </location>
</feature>
<dbReference type="GO" id="GO:1990116">
    <property type="term" value="P:ribosome-associated ubiquitin-dependent protein catabolic process"/>
    <property type="evidence" value="ECO:0007669"/>
    <property type="project" value="TreeGrafter"/>
</dbReference>
<dbReference type="InterPro" id="IPR006994">
    <property type="entry name" value="TCF25/Rqc1"/>
</dbReference>
<dbReference type="Pfam" id="PF04910">
    <property type="entry name" value="Tcf25"/>
    <property type="match status" value="1"/>
</dbReference>
<proteinExistence type="predicted"/>
<dbReference type="GO" id="GO:0072344">
    <property type="term" value="P:rescue of stalled ribosome"/>
    <property type="evidence" value="ECO:0007669"/>
    <property type="project" value="TreeGrafter"/>
</dbReference>
<reference evidence="2 3" key="1">
    <citation type="submission" date="2014-03" db="EMBL/GenBank/DDBJ databases">
        <title>The genome of Kluyveromyces dobzhanskii.</title>
        <authorList>
            <person name="Nystedt B."/>
            <person name="Astrom S."/>
        </authorList>
    </citation>
    <scope>NUCLEOTIDE SEQUENCE [LARGE SCALE GENOMIC DNA]</scope>
    <source>
        <strain evidence="2 3">CBS 2104</strain>
    </source>
</reference>
<feature type="compositionally biased region" description="Low complexity" evidence="1">
    <location>
        <begin position="16"/>
        <end position="27"/>
    </location>
</feature>
<feature type="compositionally biased region" description="Low complexity" evidence="1">
    <location>
        <begin position="68"/>
        <end position="77"/>
    </location>
</feature>
<feature type="region of interest" description="Disordered" evidence="1">
    <location>
        <begin position="1"/>
        <end position="119"/>
    </location>
</feature>
<name>A0A0A8LAY3_9SACH</name>
<feature type="compositionally biased region" description="Acidic residues" evidence="1">
    <location>
        <begin position="141"/>
        <end position="160"/>
    </location>
</feature>
<dbReference type="AlphaFoldDB" id="A0A0A8LAY3"/>
<sequence length="718" mass="83567">MSSRQLRRLGKDDLETTLLKLTSKSGSPAVVEEDEEHNERAKPVSSNPFMFMNDEDGEDEEDEDEVEPVPAEVLAPKVEIETKSQKLNAKKANKKKNKKNKKQGKKEADPANEDEDDEEFYRLLNQFQKKNVKAYKSLDSEDEYDEYDDDDGFTTADEDANQEKEDGSSVWKRYDLRNDPGFSKFKHFKQLAAMFESFDFKQLIPDNEFKQLFDDLSPESLQDIDSVTSTHVSPEVLKQIDRLRRLVKNWSGKDKRSVPNGGSVRKLQFTKIRDDWLPTVRGEFLMKKVSNEQLVSWLKWQRPLDWDTVIKDDVERKWSKHFDYYKFDALDDTGSKKALTEFYLSTVLHPDHEALISIISSQFPYHVPGLLQVALICVRQGDKSNSNGLVERALFVFDRCLKNGILFNGKDFQLPYIYFYNRQFYLAIMRYIQVVSQRGAISTAAQWCKTLLSLSPLEDPLGARYFMDHYLAVNEEYQYIIQMVKNPLFNLYKQWFTLGLGLTAVYSYWKLSCIEEAQQLLRQVWKHYPSSVYKIYTEVLLADPSQLKFKIPSADVSTSIETKAYITRMGVVWKETEAKKFLRDELASIFNTCSLNTPSNDIDEDDTTPSPFFIENIPINLLRFAVLSQESSVMAAIPEKIWSDYSVFEFDVLPPKPHDRESEDVIETIESLIDSKHLEVSQMERFADEELLQQINQLSLREYLEQEQRLQQPNDEIE</sequence>
<dbReference type="Proteomes" id="UP000031516">
    <property type="component" value="Unassembled WGS sequence"/>
</dbReference>
<feature type="region of interest" description="Disordered" evidence="1">
    <location>
        <begin position="141"/>
        <end position="166"/>
    </location>
</feature>
<comment type="caution">
    <text evidence="2">The sequence shown here is derived from an EMBL/GenBank/DDBJ whole genome shotgun (WGS) entry which is preliminary data.</text>
</comment>
<dbReference type="EMBL" id="CCBQ010000046">
    <property type="protein sequence ID" value="CDO96089.1"/>
    <property type="molecule type" value="Genomic_DNA"/>
</dbReference>
<dbReference type="OrthoDB" id="205993at2759"/>
<organism evidence="2 3">
    <name type="scientific">Kluyveromyces dobzhanskii CBS 2104</name>
    <dbReference type="NCBI Taxonomy" id="1427455"/>
    <lineage>
        <taxon>Eukaryota</taxon>
        <taxon>Fungi</taxon>
        <taxon>Dikarya</taxon>
        <taxon>Ascomycota</taxon>
        <taxon>Saccharomycotina</taxon>
        <taxon>Saccharomycetes</taxon>
        <taxon>Saccharomycetales</taxon>
        <taxon>Saccharomycetaceae</taxon>
        <taxon>Kluyveromyces</taxon>
    </lineage>
</organism>
<evidence type="ECO:0000313" key="2">
    <source>
        <dbReference type="EMBL" id="CDO96089.1"/>
    </source>
</evidence>
<gene>
    <name evidence="2" type="ORF">KLDO_g4308</name>
</gene>
<evidence type="ECO:0000313" key="3">
    <source>
        <dbReference type="Proteomes" id="UP000031516"/>
    </source>
</evidence>
<dbReference type="PANTHER" id="PTHR22684:SF0">
    <property type="entry name" value="RIBOSOME QUALITY CONTROL COMPLEX SUBUNIT TCF25"/>
    <property type="match status" value="1"/>
</dbReference>
<keyword evidence="3" id="KW-1185">Reference proteome</keyword>
<dbReference type="GO" id="GO:1990112">
    <property type="term" value="C:RQC complex"/>
    <property type="evidence" value="ECO:0007669"/>
    <property type="project" value="TreeGrafter"/>
</dbReference>
<feature type="compositionally biased region" description="Acidic residues" evidence="1">
    <location>
        <begin position="110"/>
        <end position="119"/>
    </location>
</feature>
<dbReference type="PANTHER" id="PTHR22684">
    <property type="entry name" value="NULP1-RELATED"/>
    <property type="match status" value="1"/>
</dbReference>
<evidence type="ECO:0000256" key="1">
    <source>
        <dbReference type="SAM" id="MobiDB-lite"/>
    </source>
</evidence>
<feature type="compositionally biased region" description="Acidic residues" evidence="1">
    <location>
        <begin position="53"/>
        <end position="67"/>
    </location>
</feature>
<protein>
    <submittedName>
        <fullName evidence="2">WGS project CCBQ000000000 data, contig 00010</fullName>
    </submittedName>
</protein>